<keyword evidence="2" id="KW-1185">Reference proteome</keyword>
<evidence type="ECO:0000313" key="1">
    <source>
        <dbReference type="EMBL" id="SNS86822.1"/>
    </source>
</evidence>
<evidence type="ECO:0000313" key="2">
    <source>
        <dbReference type="Proteomes" id="UP000198432"/>
    </source>
</evidence>
<dbReference type="AlphaFoldDB" id="A0A239I0A0"/>
<organism evidence="1 2">
    <name type="scientific">Pontibacter ummariensis</name>
    <dbReference type="NCBI Taxonomy" id="1610492"/>
    <lineage>
        <taxon>Bacteria</taxon>
        <taxon>Pseudomonadati</taxon>
        <taxon>Bacteroidota</taxon>
        <taxon>Cytophagia</taxon>
        <taxon>Cytophagales</taxon>
        <taxon>Hymenobacteraceae</taxon>
        <taxon>Pontibacter</taxon>
    </lineage>
</organism>
<name>A0A239I0A0_9BACT</name>
<accession>A0A239I0A0</accession>
<protein>
    <submittedName>
        <fullName evidence="1">Uncharacterized protein</fullName>
    </submittedName>
</protein>
<reference evidence="2" key="1">
    <citation type="submission" date="2017-06" db="EMBL/GenBank/DDBJ databases">
        <authorList>
            <person name="Varghese N."/>
            <person name="Submissions S."/>
        </authorList>
    </citation>
    <scope>NUCLEOTIDE SEQUENCE [LARGE SCALE GENOMIC DNA]</scope>
    <source>
        <strain evidence="2">NKM1</strain>
    </source>
</reference>
<proteinExistence type="predicted"/>
<dbReference type="Proteomes" id="UP000198432">
    <property type="component" value="Unassembled WGS sequence"/>
</dbReference>
<gene>
    <name evidence="1" type="ORF">SAMN06296052_11560</name>
</gene>
<sequence>MAINVYFNIKLNYTLTLLPKALAQPAYFYSLFIMLTRFRCGRPPA</sequence>
<dbReference type="EMBL" id="FZOQ01000015">
    <property type="protein sequence ID" value="SNS86822.1"/>
    <property type="molecule type" value="Genomic_DNA"/>
</dbReference>